<comment type="caution">
    <text evidence="1">The sequence shown here is derived from an EMBL/GenBank/DDBJ whole genome shotgun (WGS) entry which is preliminary data.</text>
</comment>
<dbReference type="EMBL" id="JNVN01001303">
    <property type="protein sequence ID" value="KHJ33659.1"/>
    <property type="molecule type" value="Genomic_DNA"/>
</dbReference>
<dbReference type="AlphaFoldDB" id="A0A0B1PAF9"/>
<evidence type="ECO:0000313" key="2">
    <source>
        <dbReference type="Proteomes" id="UP000030854"/>
    </source>
</evidence>
<name>A0A0B1PAF9_UNCNE</name>
<keyword evidence="2" id="KW-1185">Reference proteome</keyword>
<dbReference type="HOGENOM" id="CLU_2672942_0_0_1"/>
<dbReference type="Proteomes" id="UP000030854">
    <property type="component" value="Unassembled WGS sequence"/>
</dbReference>
<gene>
    <name evidence="1" type="ORF">EV44_g0259</name>
</gene>
<reference evidence="1 2" key="1">
    <citation type="journal article" date="2014" name="BMC Genomics">
        <title>Adaptive genomic structural variation in the grape powdery mildew pathogen, Erysiphe necator.</title>
        <authorList>
            <person name="Jones L."/>
            <person name="Riaz S."/>
            <person name="Morales-Cruz A."/>
            <person name="Amrine K.C."/>
            <person name="McGuire B."/>
            <person name="Gubler W.D."/>
            <person name="Walker M.A."/>
            <person name="Cantu D."/>
        </authorList>
    </citation>
    <scope>NUCLEOTIDE SEQUENCE [LARGE SCALE GENOMIC DNA]</scope>
    <source>
        <strain evidence="2">c</strain>
    </source>
</reference>
<protein>
    <submittedName>
        <fullName evidence="1">Uncharacterized protein</fullName>
    </submittedName>
</protein>
<evidence type="ECO:0000313" key="1">
    <source>
        <dbReference type="EMBL" id="KHJ33659.1"/>
    </source>
</evidence>
<organism evidence="1 2">
    <name type="scientific">Uncinula necator</name>
    <name type="common">Grape powdery mildew</name>
    <dbReference type="NCBI Taxonomy" id="52586"/>
    <lineage>
        <taxon>Eukaryota</taxon>
        <taxon>Fungi</taxon>
        <taxon>Dikarya</taxon>
        <taxon>Ascomycota</taxon>
        <taxon>Pezizomycotina</taxon>
        <taxon>Leotiomycetes</taxon>
        <taxon>Erysiphales</taxon>
        <taxon>Erysiphaceae</taxon>
        <taxon>Erysiphe</taxon>
    </lineage>
</organism>
<accession>A0A0B1PAF9</accession>
<sequence length="75" mass="8569">MINQKSLIYCGISSGIALLMPTPAEADDIIPSKTTVEEKEKWMGNFHFWTEPKNFYIDDFRDPIDGLLSKKLTAF</sequence>
<proteinExistence type="predicted"/>